<dbReference type="EMBL" id="JABBJJ010000246">
    <property type="protein sequence ID" value="NMO20476.1"/>
    <property type="molecule type" value="Genomic_DNA"/>
</dbReference>
<evidence type="ECO:0000313" key="2">
    <source>
        <dbReference type="EMBL" id="NMO20476.1"/>
    </source>
</evidence>
<dbReference type="AlphaFoldDB" id="A0A848LRU0"/>
<reference evidence="2 3" key="1">
    <citation type="submission" date="2020-04" db="EMBL/GenBank/DDBJ databases">
        <title>Draft genome of Pyxidicoccus fallax type strain.</title>
        <authorList>
            <person name="Whitworth D.E."/>
        </authorList>
    </citation>
    <scope>NUCLEOTIDE SEQUENCE [LARGE SCALE GENOMIC DNA]</scope>
    <source>
        <strain evidence="2 3">DSM 14698</strain>
    </source>
</reference>
<sequence length="208" mass="22224">MDIAKALGEMFRDELQARMAPLQAAVRRMDEGLAALEMLRSATYRLAPLTSRLGSMAGVRTPSVIPEPASTRGAGRGRRKAAVAAPGRAPAAKKAPVVAAAPVKRARADEGARSCAIIGCKRPSRSKGYCSAHYQKLRLLMRTNRRPAEWVDDASPQSVREVALPRGRAASKALKEGAPIEPPKPAAPPKPKAWVRKKGNKSGLVSLH</sequence>
<proteinExistence type="predicted"/>
<feature type="region of interest" description="Disordered" evidence="1">
    <location>
        <begin position="151"/>
        <end position="208"/>
    </location>
</feature>
<dbReference type="Proteomes" id="UP000518300">
    <property type="component" value="Unassembled WGS sequence"/>
</dbReference>
<keyword evidence="3" id="KW-1185">Reference proteome</keyword>
<accession>A0A848LRU0</accession>
<name>A0A848LRU0_9BACT</name>
<organism evidence="2 3">
    <name type="scientific">Pyxidicoccus fallax</name>
    <dbReference type="NCBI Taxonomy" id="394095"/>
    <lineage>
        <taxon>Bacteria</taxon>
        <taxon>Pseudomonadati</taxon>
        <taxon>Myxococcota</taxon>
        <taxon>Myxococcia</taxon>
        <taxon>Myxococcales</taxon>
        <taxon>Cystobacterineae</taxon>
        <taxon>Myxococcaceae</taxon>
        <taxon>Pyxidicoccus</taxon>
    </lineage>
</organism>
<evidence type="ECO:0000313" key="3">
    <source>
        <dbReference type="Proteomes" id="UP000518300"/>
    </source>
</evidence>
<comment type="caution">
    <text evidence="2">The sequence shown here is derived from an EMBL/GenBank/DDBJ whole genome shotgun (WGS) entry which is preliminary data.</text>
</comment>
<gene>
    <name evidence="2" type="ORF">HG543_37290</name>
</gene>
<evidence type="ECO:0000256" key="1">
    <source>
        <dbReference type="SAM" id="MobiDB-lite"/>
    </source>
</evidence>
<feature type="region of interest" description="Disordered" evidence="1">
    <location>
        <begin position="60"/>
        <end position="79"/>
    </location>
</feature>
<protein>
    <submittedName>
        <fullName evidence="2">Vegetative protein</fullName>
    </submittedName>
</protein>
<feature type="compositionally biased region" description="Pro residues" evidence="1">
    <location>
        <begin position="180"/>
        <end position="191"/>
    </location>
</feature>
<dbReference type="RefSeq" id="WP_169349690.1">
    <property type="nucleotide sequence ID" value="NZ_JABBJJ010000246.1"/>
</dbReference>